<dbReference type="EMBL" id="FWFX01000003">
    <property type="protein sequence ID" value="SLN32386.1"/>
    <property type="molecule type" value="Genomic_DNA"/>
</dbReference>
<dbReference type="RefSeq" id="WP_085805004.1">
    <property type="nucleotide sequence ID" value="NZ_FWFX01000003.1"/>
</dbReference>
<evidence type="ECO:0000313" key="3">
    <source>
        <dbReference type="Proteomes" id="UP000193061"/>
    </source>
</evidence>
<name>A0A1X6YW44_9RHOB</name>
<keyword evidence="1" id="KW-0472">Membrane</keyword>
<proteinExistence type="predicted"/>
<evidence type="ECO:0000256" key="1">
    <source>
        <dbReference type="SAM" id="Phobius"/>
    </source>
</evidence>
<protein>
    <submittedName>
        <fullName evidence="2">Uncharacterized protein</fullName>
    </submittedName>
</protein>
<dbReference type="Proteomes" id="UP000193061">
    <property type="component" value="Unassembled WGS sequence"/>
</dbReference>
<accession>A0A1X6YW44</accession>
<organism evidence="2 3">
    <name type="scientific">Roseovarius albus</name>
    <dbReference type="NCBI Taxonomy" id="1247867"/>
    <lineage>
        <taxon>Bacteria</taxon>
        <taxon>Pseudomonadati</taxon>
        <taxon>Pseudomonadota</taxon>
        <taxon>Alphaproteobacteria</taxon>
        <taxon>Rhodobacterales</taxon>
        <taxon>Roseobacteraceae</taxon>
        <taxon>Roseovarius</taxon>
    </lineage>
</organism>
<reference evidence="2 3" key="1">
    <citation type="submission" date="2017-03" db="EMBL/GenBank/DDBJ databases">
        <authorList>
            <person name="Afonso C.L."/>
            <person name="Miller P.J."/>
            <person name="Scott M.A."/>
            <person name="Spackman E."/>
            <person name="Goraichik I."/>
            <person name="Dimitrov K.M."/>
            <person name="Suarez D.L."/>
            <person name="Swayne D.E."/>
        </authorList>
    </citation>
    <scope>NUCLEOTIDE SEQUENCE [LARGE SCALE GENOMIC DNA]</scope>
    <source>
        <strain evidence="2 3">CECT 7450</strain>
    </source>
</reference>
<gene>
    <name evidence="2" type="ORF">ROA7450_01469</name>
</gene>
<evidence type="ECO:0000313" key="2">
    <source>
        <dbReference type="EMBL" id="SLN32386.1"/>
    </source>
</evidence>
<dbReference type="OrthoDB" id="10009200at2"/>
<keyword evidence="1" id="KW-1133">Transmembrane helix</keyword>
<keyword evidence="1" id="KW-0812">Transmembrane</keyword>
<dbReference type="AlphaFoldDB" id="A0A1X6YW44"/>
<keyword evidence="3" id="KW-1185">Reference proteome</keyword>
<sequence length="63" mass="6594">MAGIVFLSILIGLIASATALLSGASIWFALFAYVACGVMMILVVVVLALMSNPVPRPELSRNT</sequence>
<feature type="transmembrane region" description="Helical" evidence="1">
    <location>
        <begin position="27"/>
        <end position="50"/>
    </location>
</feature>